<dbReference type="PANTHER" id="PTHR24173">
    <property type="entry name" value="ANKYRIN REPEAT CONTAINING"/>
    <property type="match status" value="1"/>
</dbReference>
<reference evidence="8 9" key="1">
    <citation type="journal article" date="2024" name="BMC Genomics">
        <title>De novo assembly and annotation of Popillia japonica's genome with initial clues to its potential as an invasive pest.</title>
        <authorList>
            <person name="Cucini C."/>
            <person name="Boschi S."/>
            <person name="Funari R."/>
            <person name="Cardaioli E."/>
            <person name="Iannotti N."/>
            <person name="Marturano G."/>
            <person name="Paoli F."/>
            <person name="Bruttini M."/>
            <person name="Carapelli A."/>
            <person name="Frati F."/>
            <person name="Nardi F."/>
        </authorList>
    </citation>
    <scope>NUCLEOTIDE SEQUENCE [LARGE SCALE GENOMIC DNA]</scope>
    <source>
        <strain evidence="8">DMR45628</strain>
    </source>
</reference>
<evidence type="ECO:0000256" key="1">
    <source>
        <dbReference type="ARBA" id="ARBA00004906"/>
    </source>
</evidence>
<dbReference type="PROSITE" id="PS50297">
    <property type="entry name" value="ANK_REP_REGION"/>
    <property type="match status" value="2"/>
</dbReference>
<dbReference type="SUPFAM" id="SSF48403">
    <property type="entry name" value="Ankyrin repeat"/>
    <property type="match status" value="1"/>
</dbReference>
<dbReference type="GO" id="GO:0043161">
    <property type="term" value="P:proteasome-mediated ubiquitin-dependent protein catabolic process"/>
    <property type="evidence" value="ECO:0007669"/>
    <property type="project" value="UniProtKB-ARBA"/>
</dbReference>
<dbReference type="Pfam" id="PF00023">
    <property type="entry name" value="Ank"/>
    <property type="match status" value="2"/>
</dbReference>
<dbReference type="AlphaFoldDB" id="A0AAW1L7M6"/>
<dbReference type="Pfam" id="PF12796">
    <property type="entry name" value="Ank_2"/>
    <property type="match status" value="1"/>
</dbReference>
<keyword evidence="9" id="KW-1185">Reference proteome</keyword>
<evidence type="ECO:0000256" key="3">
    <source>
        <dbReference type="ARBA" id="ARBA00022786"/>
    </source>
</evidence>
<dbReference type="PROSITE" id="PS50088">
    <property type="entry name" value="ANK_REPEAT"/>
    <property type="match status" value="2"/>
</dbReference>
<keyword evidence="4 7" id="KW-0040">ANK repeat</keyword>
<dbReference type="InterPro" id="IPR036770">
    <property type="entry name" value="Ankyrin_rpt-contain_sf"/>
</dbReference>
<evidence type="ECO:0000313" key="8">
    <source>
        <dbReference type="EMBL" id="KAK9729304.1"/>
    </source>
</evidence>
<evidence type="ECO:0000256" key="2">
    <source>
        <dbReference type="ARBA" id="ARBA00022737"/>
    </source>
</evidence>
<dbReference type="GO" id="GO:0005737">
    <property type="term" value="C:cytoplasm"/>
    <property type="evidence" value="ECO:0007669"/>
    <property type="project" value="UniProtKB-SubCell"/>
</dbReference>
<sequence length="178" mass="19614">MTEKSLRNRIYYAAKDGMAIALYTLLSDRTPTEVNNLINETVLEEDGQQCTPLIVASRCGHEKVVKILLSSFKPNLEQEGVVKFDGYVIEGASALWCAAGGGHLNIVKLLVKAGADVNHPTRTNSTPLRAACFDGRLDIVKYLTDHYADIHIANKYNNTCLMIAAYKGHLDVVSIFIM</sequence>
<evidence type="ECO:0000256" key="6">
    <source>
        <dbReference type="ARBA" id="ARBA00072197"/>
    </source>
</evidence>
<dbReference type="PANTHER" id="PTHR24173:SF78">
    <property type="entry name" value="PROTEIN FEM-1 HOMOLOG B"/>
    <property type="match status" value="1"/>
</dbReference>
<comment type="similarity">
    <text evidence="5">Belongs to the fem-1 family.</text>
</comment>
<comment type="pathway">
    <text evidence="1">Protein modification; protein ubiquitination.</text>
</comment>
<protein>
    <recommendedName>
        <fullName evidence="6">Protein fem-1 homolog B</fullName>
    </recommendedName>
</protein>
<accession>A0AAW1L7M6</accession>
<feature type="repeat" description="ANK" evidence="7">
    <location>
        <begin position="90"/>
        <end position="122"/>
    </location>
</feature>
<gene>
    <name evidence="8" type="ORF">QE152_g15988</name>
</gene>
<proteinExistence type="inferred from homology"/>
<comment type="caution">
    <text evidence="8">The sequence shown here is derived from an EMBL/GenBank/DDBJ whole genome shotgun (WGS) entry which is preliminary data.</text>
</comment>
<evidence type="ECO:0000256" key="5">
    <source>
        <dbReference type="ARBA" id="ARBA00038500"/>
    </source>
</evidence>
<evidence type="ECO:0000313" key="9">
    <source>
        <dbReference type="Proteomes" id="UP001458880"/>
    </source>
</evidence>
<evidence type="ECO:0000256" key="4">
    <source>
        <dbReference type="ARBA" id="ARBA00023043"/>
    </source>
</evidence>
<dbReference type="Gene3D" id="1.25.40.20">
    <property type="entry name" value="Ankyrin repeat-containing domain"/>
    <property type="match status" value="2"/>
</dbReference>
<dbReference type="EMBL" id="JASPKY010000161">
    <property type="protein sequence ID" value="KAK9729304.1"/>
    <property type="molecule type" value="Genomic_DNA"/>
</dbReference>
<evidence type="ECO:0000256" key="7">
    <source>
        <dbReference type="PROSITE-ProRule" id="PRU00023"/>
    </source>
</evidence>
<feature type="repeat" description="ANK" evidence="7">
    <location>
        <begin position="123"/>
        <end position="155"/>
    </location>
</feature>
<dbReference type="GO" id="GO:0003006">
    <property type="term" value="P:developmental process involved in reproduction"/>
    <property type="evidence" value="ECO:0007669"/>
    <property type="project" value="UniProtKB-ARBA"/>
</dbReference>
<name>A0AAW1L7M6_POPJA</name>
<organism evidence="8 9">
    <name type="scientific">Popillia japonica</name>
    <name type="common">Japanese beetle</name>
    <dbReference type="NCBI Taxonomy" id="7064"/>
    <lineage>
        <taxon>Eukaryota</taxon>
        <taxon>Metazoa</taxon>
        <taxon>Ecdysozoa</taxon>
        <taxon>Arthropoda</taxon>
        <taxon>Hexapoda</taxon>
        <taxon>Insecta</taxon>
        <taxon>Pterygota</taxon>
        <taxon>Neoptera</taxon>
        <taxon>Endopterygota</taxon>
        <taxon>Coleoptera</taxon>
        <taxon>Polyphaga</taxon>
        <taxon>Scarabaeiformia</taxon>
        <taxon>Scarabaeidae</taxon>
        <taxon>Rutelinae</taxon>
        <taxon>Popillia</taxon>
    </lineage>
</organism>
<dbReference type="FunFam" id="1.25.40.20:FF:000264">
    <property type="entry name" value="Fem-1 homolog B"/>
    <property type="match status" value="1"/>
</dbReference>
<dbReference type="SMART" id="SM00248">
    <property type="entry name" value="ANK"/>
    <property type="match status" value="4"/>
</dbReference>
<keyword evidence="3" id="KW-0833">Ubl conjugation pathway</keyword>
<dbReference type="InterPro" id="IPR002110">
    <property type="entry name" value="Ankyrin_rpt"/>
</dbReference>
<dbReference type="Proteomes" id="UP001458880">
    <property type="component" value="Unassembled WGS sequence"/>
</dbReference>
<keyword evidence="2" id="KW-0677">Repeat</keyword>